<dbReference type="EMBL" id="JNUP01000048">
    <property type="protein sequence ID" value="KGE72783.1"/>
    <property type="molecule type" value="Genomic_DNA"/>
</dbReference>
<accession>A0A098QZB6</accession>
<dbReference type="Proteomes" id="UP000029692">
    <property type="component" value="Unassembled WGS sequence"/>
</dbReference>
<keyword evidence="2" id="KW-1185">Reference proteome</keyword>
<name>A0A098QZB6_9SPIO</name>
<dbReference type="AlphaFoldDB" id="A0A098QZB6"/>
<evidence type="ECO:0000313" key="1">
    <source>
        <dbReference type="EMBL" id="KGE72783.1"/>
    </source>
</evidence>
<organism evidence="1 2">
    <name type="scientific">Spirochaeta lutea</name>
    <dbReference type="NCBI Taxonomy" id="1480694"/>
    <lineage>
        <taxon>Bacteria</taxon>
        <taxon>Pseudomonadati</taxon>
        <taxon>Spirochaetota</taxon>
        <taxon>Spirochaetia</taxon>
        <taxon>Spirochaetales</taxon>
        <taxon>Spirochaetaceae</taxon>
        <taxon>Spirochaeta</taxon>
    </lineage>
</organism>
<protein>
    <submittedName>
        <fullName evidence="1">Uncharacterized protein</fullName>
    </submittedName>
</protein>
<sequence length="100" mass="11454">MLLRAVPRGDSPRESRFIVNVFNDTGIMYTNNAPEPRFCPPTEYLLTRRSTSWPARFASGRPFFRGSQPQEPAQPGRLYDRMYYLRNSAKSGLNNAKAPK</sequence>
<evidence type="ECO:0000313" key="2">
    <source>
        <dbReference type="Proteomes" id="UP000029692"/>
    </source>
</evidence>
<reference evidence="1 2" key="1">
    <citation type="submission" date="2014-05" db="EMBL/GenBank/DDBJ databases">
        <title>De novo Genome Sequence of Spirocheata sp.</title>
        <authorList>
            <person name="Shivani Y."/>
            <person name="Subhash Y."/>
            <person name="Tushar L."/>
            <person name="Sasikala C."/>
            <person name="Ramana C.V."/>
        </authorList>
    </citation>
    <scope>NUCLEOTIDE SEQUENCE [LARGE SCALE GENOMIC DNA]</scope>
    <source>
        <strain evidence="1 2">JC230</strain>
    </source>
</reference>
<proteinExistence type="predicted"/>
<comment type="caution">
    <text evidence="1">The sequence shown here is derived from an EMBL/GenBank/DDBJ whole genome shotgun (WGS) entry which is preliminary data.</text>
</comment>
<gene>
    <name evidence="1" type="ORF">DC28_05975</name>
</gene>